<dbReference type="GO" id="GO:0003677">
    <property type="term" value="F:DNA binding"/>
    <property type="evidence" value="ECO:0007669"/>
    <property type="project" value="UniProtKB-KW"/>
</dbReference>
<keyword evidence="1" id="KW-0805">Transcription regulation</keyword>
<dbReference type="PANTHER" id="PTHR24567:SF28">
    <property type="entry name" value="LISTERIOLYSIN REGULATORY PROTEIN"/>
    <property type="match status" value="1"/>
</dbReference>
<dbReference type="Gene3D" id="2.60.120.10">
    <property type="entry name" value="Jelly Rolls"/>
    <property type="match status" value="1"/>
</dbReference>
<dbReference type="InterPro" id="IPR012318">
    <property type="entry name" value="HTH_CRP"/>
</dbReference>
<protein>
    <submittedName>
        <fullName evidence="6">Crp/Fnr family transcriptional regulator</fullName>
    </submittedName>
</protein>
<dbReference type="CDD" id="cd00092">
    <property type="entry name" value="HTH_CRP"/>
    <property type="match status" value="1"/>
</dbReference>
<dbReference type="InterPro" id="IPR000595">
    <property type="entry name" value="cNMP-bd_dom"/>
</dbReference>
<keyword evidence="2" id="KW-0238">DNA-binding</keyword>
<dbReference type="InterPro" id="IPR036390">
    <property type="entry name" value="WH_DNA-bd_sf"/>
</dbReference>
<dbReference type="CDD" id="cd00038">
    <property type="entry name" value="CAP_ED"/>
    <property type="match status" value="1"/>
</dbReference>
<dbReference type="Gene3D" id="1.10.10.10">
    <property type="entry name" value="Winged helix-like DNA-binding domain superfamily/Winged helix DNA-binding domain"/>
    <property type="match status" value="1"/>
</dbReference>
<dbReference type="Pfam" id="PF13545">
    <property type="entry name" value="HTH_Crp_2"/>
    <property type="match status" value="1"/>
</dbReference>
<dbReference type="SUPFAM" id="SSF46785">
    <property type="entry name" value="Winged helix' DNA-binding domain"/>
    <property type="match status" value="1"/>
</dbReference>
<evidence type="ECO:0000256" key="1">
    <source>
        <dbReference type="ARBA" id="ARBA00023015"/>
    </source>
</evidence>
<dbReference type="InterPro" id="IPR018490">
    <property type="entry name" value="cNMP-bd_dom_sf"/>
</dbReference>
<dbReference type="InterPro" id="IPR036388">
    <property type="entry name" value="WH-like_DNA-bd_sf"/>
</dbReference>
<dbReference type="InterPro" id="IPR050397">
    <property type="entry name" value="Env_Response_Regulators"/>
</dbReference>
<dbReference type="PROSITE" id="PS51063">
    <property type="entry name" value="HTH_CRP_2"/>
    <property type="match status" value="1"/>
</dbReference>
<gene>
    <name evidence="6" type="ORF">A45J_2185</name>
</gene>
<dbReference type="EMBL" id="BLAB01000001">
    <property type="protein sequence ID" value="GER94423.1"/>
    <property type="molecule type" value="Genomic_DNA"/>
</dbReference>
<dbReference type="PRINTS" id="PR00034">
    <property type="entry name" value="HTHCRP"/>
</dbReference>
<dbReference type="InterPro" id="IPR014710">
    <property type="entry name" value="RmlC-like_jellyroll"/>
</dbReference>
<dbReference type="Pfam" id="PF00027">
    <property type="entry name" value="cNMP_binding"/>
    <property type="match status" value="1"/>
</dbReference>
<evidence type="ECO:0000259" key="4">
    <source>
        <dbReference type="PROSITE" id="PS50042"/>
    </source>
</evidence>
<dbReference type="GO" id="GO:0005829">
    <property type="term" value="C:cytosol"/>
    <property type="evidence" value="ECO:0007669"/>
    <property type="project" value="TreeGrafter"/>
</dbReference>
<dbReference type="SMART" id="SM00100">
    <property type="entry name" value="cNMP"/>
    <property type="match status" value="1"/>
</dbReference>
<feature type="domain" description="Cyclic nucleotide-binding" evidence="4">
    <location>
        <begin position="14"/>
        <end position="134"/>
    </location>
</feature>
<keyword evidence="3" id="KW-0804">Transcription</keyword>
<evidence type="ECO:0000259" key="5">
    <source>
        <dbReference type="PROSITE" id="PS51063"/>
    </source>
</evidence>
<comment type="caution">
    <text evidence="6">The sequence shown here is derived from an EMBL/GenBank/DDBJ whole genome shotgun (WGS) entry which is preliminary data.</text>
</comment>
<proteinExistence type="predicted"/>
<organism evidence="6">
    <name type="scientific">hot springs metagenome</name>
    <dbReference type="NCBI Taxonomy" id="433727"/>
    <lineage>
        <taxon>unclassified sequences</taxon>
        <taxon>metagenomes</taxon>
        <taxon>ecological metagenomes</taxon>
    </lineage>
</organism>
<evidence type="ECO:0000256" key="3">
    <source>
        <dbReference type="ARBA" id="ARBA00023163"/>
    </source>
</evidence>
<name>A0A5J4L420_9ZZZZ</name>
<accession>A0A5J4L420</accession>
<reference evidence="6" key="1">
    <citation type="submission" date="2019-10" db="EMBL/GenBank/DDBJ databases">
        <title>Metagenomic sequencing of thiosulfate-disproportionating enrichment culture.</title>
        <authorList>
            <person name="Umezawa K."/>
            <person name="Kojima H."/>
            <person name="Fukui M."/>
        </authorList>
    </citation>
    <scope>NUCLEOTIDE SEQUENCE</scope>
    <source>
        <strain evidence="6">45J</strain>
    </source>
</reference>
<sequence>MIDDTFKNLKVIPIFSSLDDEELKEVQPYLIRDNFKKKQEIFSEGDPSDWFYILISGKVKITKMSIDGREIIIELISPPDFFGGFAVLKGFPYPANAVAMEDSNVIKISRHNLLKIIDRFPNVMYEMTANLGDRIREFHDTLKNIALERVESRIAALLLKLADKTGERKDNSILINMRLTKQDIAEMVGTTVETAIRVMSKFKKSGFIDDKDGKILIKNIGALELIVYP</sequence>
<dbReference type="GO" id="GO:0003700">
    <property type="term" value="F:DNA-binding transcription factor activity"/>
    <property type="evidence" value="ECO:0007669"/>
    <property type="project" value="TreeGrafter"/>
</dbReference>
<evidence type="ECO:0000313" key="6">
    <source>
        <dbReference type="EMBL" id="GER94423.1"/>
    </source>
</evidence>
<dbReference type="AlphaFoldDB" id="A0A5J4L420"/>
<dbReference type="PANTHER" id="PTHR24567">
    <property type="entry name" value="CRP FAMILY TRANSCRIPTIONAL REGULATORY PROTEIN"/>
    <property type="match status" value="1"/>
</dbReference>
<dbReference type="SUPFAM" id="SSF51206">
    <property type="entry name" value="cAMP-binding domain-like"/>
    <property type="match status" value="1"/>
</dbReference>
<dbReference type="SMART" id="SM00419">
    <property type="entry name" value="HTH_CRP"/>
    <property type="match status" value="1"/>
</dbReference>
<evidence type="ECO:0000256" key="2">
    <source>
        <dbReference type="ARBA" id="ARBA00023125"/>
    </source>
</evidence>
<dbReference type="PROSITE" id="PS50042">
    <property type="entry name" value="CNMP_BINDING_3"/>
    <property type="match status" value="1"/>
</dbReference>
<feature type="domain" description="HTH crp-type" evidence="5">
    <location>
        <begin position="148"/>
        <end position="221"/>
    </location>
</feature>